<proteinExistence type="predicted"/>
<dbReference type="Pfam" id="PF06337">
    <property type="entry name" value="DUSP"/>
    <property type="match status" value="1"/>
</dbReference>
<protein>
    <recommendedName>
        <fullName evidence="1">DUSP domain-containing protein</fullName>
    </recommendedName>
</protein>
<dbReference type="GO" id="GO:0004843">
    <property type="term" value="F:cysteine-type deubiquitinase activity"/>
    <property type="evidence" value="ECO:0007669"/>
    <property type="project" value="InterPro"/>
</dbReference>
<evidence type="ECO:0000313" key="2">
    <source>
        <dbReference type="EMBL" id="OMJ73868.1"/>
    </source>
</evidence>
<evidence type="ECO:0000259" key="1">
    <source>
        <dbReference type="PROSITE" id="PS51283"/>
    </source>
</evidence>
<feature type="domain" description="DUSP" evidence="1">
    <location>
        <begin position="1"/>
        <end position="99"/>
    </location>
</feature>
<gene>
    <name evidence="2" type="ORF">SteCoe_27349</name>
</gene>
<sequence>MDPTMQRCLIQEAPPFDPSSYDNLEKEAMLLSKDWWDKWCFYTGYNCIPTKIHPGAITNFTIIMPNPNPNTFIYIPSLTWKRLCGWFGGGPKHKVLIIDGKAQLNNINISITFLSLSSKTIILPLSLKFIDFKDYVCRKFKTNQDNWKFYINLKGTNKTKLVESNYTLEELGFCNGINIICEKKKSRYKTIVPLDIRDDDDEDEDMRKVLSFSMNDAFDAGKSEICNRYYVDGSVNCIDGYLDKTCENLDDVRVIKDRVNEVMRGTRVELRLKSLKEVRRNVVEIERIMLGEL</sequence>
<dbReference type="EMBL" id="MPUH01000790">
    <property type="protein sequence ID" value="OMJ73868.1"/>
    <property type="molecule type" value="Genomic_DNA"/>
</dbReference>
<dbReference type="PROSITE" id="PS51283">
    <property type="entry name" value="DUSP"/>
    <property type="match status" value="1"/>
</dbReference>
<name>A0A1R2BAR3_9CILI</name>
<dbReference type="AlphaFoldDB" id="A0A1R2BAR3"/>
<accession>A0A1R2BAR3</accession>
<keyword evidence="3" id="KW-1185">Reference proteome</keyword>
<dbReference type="Gene3D" id="3.30.2230.10">
    <property type="entry name" value="DUSP-like"/>
    <property type="match status" value="1"/>
</dbReference>
<dbReference type="InterPro" id="IPR035927">
    <property type="entry name" value="DUSP-like_sf"/>
</dbReference>
<dbReference type="SUPFAM" id="SSF143791">
    <property type="entry name" value="DUSP-like"/>
    <property type="match status" value="1"/>
</dbReference>
<reference evidence="2 3" key="1">
    <citation type="submission" date="2016-11" db="EMBL/GenBank/DDBJ databases">
        <title>The macronuclear genome of Stentor coeruleus: a giant cell with tiny introns.</title>
        <authorList>
            <person name="Slabodnick M."/>
            <person name="Ruby J.G."/>
            <person name="Reiff S.B."/>
            <person name="Swart E.C."/>
            <person name="Gosai S."/>
            <person name="Prabakaran S."/>
            <person name="Witkowska E."/>
            <person name="Larue G.E."/>
            <person name="Fisher S."/>
            <person name="Freeman R.M."/>
            <person name="Gunawardena J."/>
            <person name="Chu W."/>
            <person name="Stover N.A."/>
            <person name="Gregory B.D."/>
            <person name="Nowacki M."/>
            <person name="Derisi J."/>
            <person name="Roy S.W."/>
            <person name="Marshall W.F."/>
            <person name="Sood P."/>
        </authorList>
    </citation>
    <scope>NUCLEOTIDE SEQUENCE [LARGE SCALE GENOMIC DNA]</scope>
    <source>
        <strain evidence="2">WM001</strain>
    </source>
</reference>
<comment type="caution">
    <text evidence="2">The sequence shown here is derived from an EMBL/GenBank/DDBJ whole genome shotgun (WGS) entry which is preliminary data.</text>
</comment>
<organism evidence="2 3">
    <name type="scientific">Stentor coeruleus</name>
    <dbReference type="NCBI Taxonomy" id="5963"/>
    <lineage>
        <taxon>Eukaryota</taxon>
        <taxon>Sar</taxon>
        <taxon>Alveolata</taxon>
        <taxon>Ciliophora</taxon>
        <taxon>Postciliodesmatophora</taxon>
        <taxon>Heterotrichea</taxon>
        <taxon>Heterotrichida</taxon>
        <taxon>Stentoridae</taxon>
        <taxon>Stentor</taxon>
    </lineage>
</organism>
<evidence type="ECO:0000313" key="3">
    <source>
        <dbReference type="Proteomes" id="UP000187209"/>
    </source>
</evidence>
<dbReference type="InterPro" id="IPR006615">
    <property type="entry name" value="Pept_C19_DUSP"/>
</dbReference>
<dbReference type="SMART" id="SM00695">
    <property type="entry name" value="DUSP"/>
    <property type="match status" value="1"/>
</dbReference>
<dbReference type="Proteomes" id="UP000187209">
    <property type="component" value="Unassembled WGS sequence"/>
</dbReference>